<dbReference type="PROSITE" id="PS50202">
    <property type="entry name" value="MSP"/>
    <property type="match status" value="1"/>
</dbReference>
<feature type="region of interest" description="Disordered" evidence="2">
    <location>
        <begin position="144"/>
        <end position="312"/>
    </location>
</feature>
<keyword evidence="5" id="KW-1185">Reference proteome</keyword>
<evidence type="ECO:0000313" key="5">
    <source>
        <dbReference type="Proteomes" id="UP000053660"/>
    </source>
</evidence>
<reference evidence="4 5" key="1">
    <citation type="submission" date="2014-03" db="EMBL/GenBank/DDBJ databases">
        <title>Draft genome of the hookworm Oesophagostomum dentatum.</title>
        <authorList>
            <person name="Mitreva M."/>
        </authorList>
    </citation>
    <scope>NUCLEOTIDE SEQUENCE [LARGE SCALE GENOMIC DNA]</scope>
    <source>
        <strain evidence="4 5">OD-Hann</strain>
    </source>
</reference>
<feature type="compositionally biased region" description="Basic and acidic residues" evidence="2">
    <location>
        <begin position="176"/>
        <end position="196"/>
    </location>
</feature>
<feature type="compositionally biased region" description="Basic and acidic residues" evidence="2">
    <location>
        <begin position="297"/>
        <end position="312"/>
    </location>
</feature>
<dbReference type="SUPFAM" id="SSF49354">
    <property type="entry name" value="PapD-like"/>
    <property type="match status" value="1"/>
</dbReference>
<dbReference type="Pfam" id="PF00635">
    <property type="entry name" value="Motile_Sperm"/>
    <property type="match status" value="1"/>
</dbReference>
<gene>
    <name evidence="4" type="ORF">OESDEN_04266</name>
</gene>
<evidence type="ECO:0000259" key="3">
    <source>
        <dbReference type="PROSITE" id="PS50202"/>
    </source>
</evidence>
<dbReference type="AlphaFoldDB" id="A0A0B1TE10"/>
<dbReference type="EMBL" id="KN549850">
    <property type="protein sequence ID" value="KHJ95783.1"/>
    <property type="molecule type" value="Genomic_DNA"/>
</dbReference>
<keyword evidence="1" id="KW-0963">Cytoplasm</keyword>
<feature type="compositionally biased region" description="Basic and acidic residues" evidence="2">
    <location>
        <begin position="280"/>
        <end position="289"/>
    </location>
</feature>
<name>A0A0B1TE10_OESDE</name>
<feature type="compositionally biased region" description="Basic residues" evidence="2">
    <location>
        <begin position="144"/>
        <end position="161"/>
    </location>
</feature>
<evidence type="ECO:0000256" key="2">
    <source>
        <dbReference type="SAM" id="MobiDB-lite"/>
    </source>
</evidence>
<dbReference type="OrthoDB" id="5873870at2759"/>
<dbReference type="Gene3D" id="2.60.40.10">
    <property type="entry name" value="Immunoglobulins"/>
    <property type="match status" value="1"/>
</dbReference>
<feature type="domain" description="MSP" evidence="3">
    <location>
        <begin position="3"/>
        <end position="131"/>
    </location>
</feature>
<feature type="compositionally biased region" description="Basic and acidic residues" evidence="2">
    <location>
        <begin position="249"/>
        <end position="259"/>
    </location>
</feature>
<proteinExistence type="predicted"/>
<sequence>MAAVGIEDKREKLLFWPSRSDIHAKFLQADNTTILNDSKKTQLFKIKSTKPKMFKMRPVYGTIQPKHKAIIKLFFKGLKQGQDVPLGQRFTVVSADAPPGKASAEKMWKAQKLKEKILTGVAKKKFAILFAGVNDRDEEDMGKKVIRKKRVKPKGSSSIRKKGSDRASETSSTKNSGKESGRGSEVPTKKKIEELAAKIMSNTVKEAVTDEKVEPKKKRKIVIIMYRDRPKEPEEEQSLSGDEDEEDSEKIQTKQEPLKSKAVKTPIQLGARKTGPTVAQKKELEKLDENLLNTKRQSTESLKRTAAEGKLL</sequence>
<dbReference type="InterPro" id="IPR013783">
    <property type="entry name" value="Ig-like_fold"/>
</dbReference>
<dbReference type="InterPro" id="IPR000535">
    <property type="entry name" value="MSP_dom"/>
</dbReference>
<evidence type="ECO:0000313" key="4">
    <source>
        <dbReference type="EMBL" id="KHJ95783.1"/>
    </source>
</evidence>
<keyword evidence="1" id="KW-0206">Cytoskeleton</keyword>
<feature type="compositionally biased region" description="Acidic residues" evidence="2">
    <location>
        <begin position="233"/>
        <end position="248"/>
    </location>
</feature>
<accession>A0A0B1TE10</accession>
<dbReference type="Proteomes" id="UP000053660">
    <property type="component" value="Unassembled WGS sequence"/>
</dbReference>
<organism evidence="4 5">
    <name type="scientific">Oesophagostomum dentatum</name>
    <name type="common">Nodular worm</name>
    <dbReference type="NCBI Taxonomy" id="61180"/>
    <lineage>
        <taxon>Eukaryota</taxon>
        <taxon>Metazoa</taxon>
        <taxon>Ecdysozoa</taxon>
        <taxon>Nematoda</taxon>
        <taxon>Chromadorea</taxon>
        <taxon>Rhabditida</taxon>
        <taxon>Rhabditina</taxon>
        <taxon>Rhabditomorpha</taxon>
        <taxon>Strongyloidea</taxon>
        <taxon>Strongylidae</taxon>
        <taxon>Oesophagostomum</taxon>
    </lineage>
</organism>
<comment type="function">
    <text evidence="1">Central component in molecular interactions underlying sperm crawling. Forms an extensive filament system that extends from sperm villipoda, along the leading edge of the pseudopod.</text>
</comment>
<evidence type="ECO:0000256" key="1">
    <source>
        <dbReference type="RuleBase" id="RU003425"/>
    </source>
</evidence>
<protein>
    <recommendedName>
        <fullName evidence="1">Major sperm protein</fullName>
    </recommendedName>
</protein>
<dbReference type="InterPro" id="IPR008962">
    <property type="entry name" value="PapD-like_sf"/>
</dbReference>